<evidence type="ECO:0000313" key="2">
    <source>
        <dbReference type="EMBL" id="GLQ84178.1"/>
    </source>
</evidence>
<gene>
    <name evidence="2" type="ORF">GCM10007872_10860</name>
</gene>
<sequence length="529" mass="58889">MGASVSLLLFILPRMSMQHWTQRTSEVPTFSPATVSGRRKKSRISRLCQAGLALGALAGTLGIAQAGPTVSTARTPALQPASLPAADAAFVDDLEKRTFNWFWETANPKNGLVPDRAPLPNGAASIASVGFGLTAYGIGVERHYITRQQAVDRTLTTLRFLASLPQNDHVSGAAGYKGFFYHFLDPNTGLRVADWSELSSVDTALLMGGVLFSQSYFDRDTPQEKEIRDIADHLYRRIDWTWMKAHGPWLSMGWMPPHTFLPSDWKGYNEGLIIYLQALGSPTHPLPADTWKAWTATYENQWGDFEGHKLLNFAPMFGHQYSESWIDFRGVQDAWDRAHNVDYFQNGREAAYAQRAYAQANPGDWKDYGPNIWGLTACDGPGDAQQVYDGKKRHYLAYSARGAGRDYILDDGTIAPTAVGGSIAFAPEIALPALKEMRARYGDRIYNKYGFLDAFNPSFADQKSYWVDGQQLGIDQGPILLMLENWRSGLVWNTMKKNVYLRAGLERAGFEGGWMRTKTATFKPVGQSL</sequence>
<dbReference type="Pfam" id="PF10091">
    <property type="entry name" value="Glycoamylase"/>
    <property type="match status" value="1"/>
</dbReference>
<evidence type="ECO:0000313" key="3">
    <source>
        <dbReference type="Proteomes" id="UP001156708"/>
    </source>
</evidence>
<dbReference type="EMBL" id="BSNZ01000007">
    <property type="protein sequence ID" value="GLQ84178.1"/>
    <property type="molecule type" value="Genomic_DNA"/>
</dbReference>
<protein>
    <recommendedName>
        <fullName evidence="1">Glycoamylase-like domain-containing protein</fullName>
    </recommendedName>
</protein>
<dbReference type="PIRSF" id="PIRSF028431">
    <property type="entry name" value="UCP028431"/>
    <property type="match status" value="1"/>
</dbReference>
<comment type="caution">
    <text evidence="2">The sequence shown here is derived from an EMBL/GenBank/DDBJ whole genome shotgun (WGS) entry which is preliminary data.</text>
</comment>
<dbReference type="Proteomes" id="UP001156708">
    <property type="component" value="Unassembled WGS sequence"/>
</dbReference>
<dbReference type="InterPro" id="IPR016883">
    <property type="entry name" value="UCP028431"/>
</dbReference>
<reference evidence="3" key="1">
    <citation type="journal article" date="2019" name="Int. J. Syst. Evol. Microbiol.">
        <title>The Global Catalogue of Microorganisms (GCM) 10K type strain sequencing project: providing services to taxonomists for standard genome sequencing and annotation.</title>
        <authorList>
            <consortium name="The Broad Institute Genomics Platform"/>
            <consortium name="The Broad Institute Genome Sequencing Center for Infectious Disease"/>
            <person name="Wu L."/>
            <person name="Ma J."/>
        </authorList>
    </citation>
    <scope>NUCLEOTIDE SEQUENCE [LARGE SCALE GENOMIC DNA]</scope>
    <source>
        <strain evidence="3">NBRC 12467</strain>
    </source>
</reference>
<evidence type="ECO:0000259" key="1">
    <source>
        <dbReference type="Pfam" id="PF10091"/>
    </source>
</evidence>
<name>A0AA37SGU7_9PROT</name>
<feature type="domain" description="Glycoamylase-like" evidence="1">
    <location>
        <begin position="263"/>
        <end position="498"/>
    </location>
</feature>
<accession>A0AA37SGU7</accession>
<dbReference type="Gene3D" id="1.50.10.140">
    <property type="match status" value="1"/>
</dbReference>
<organism evidence="2 3">
    <name type="scientific">Gluconobacter sphaericus NBRC 12467</name>
    <dbReference type="NCBI Taxonomy" id="1307951"/>
    <lineage>
        <taxon>Bacteria</taxon>
        <taxon>Pseudomonadati</taxon>
        <taxon>Pseudomonadota</taxon>
        <taxon>Alphaproteobacteria</taxon>
        <taxon>Acetobacterales</taxon>
        <taxon>Acetobacteraceae</taxon>
        <taxon>Gluconobacter</taxon>
    </lineage>
</organism>
<dbReference type="InterPro" id="IPR019282">
    <property type="entry name" value="Glycoamylase-like_cons_dom"/>
</dbReference>
<dbReference type="AlphaFoldDB" id="A0AA37SGU7"/>
<proteinExistence type="predicted"/>
<keyword evidence="3" id="KW-1185">Reference proteome</keyword>